<evidence type="ECO:0000313" key="1">
    <source>
        <dbReference type="EMBL" id="GAA0733733.1"/>
    </source>
</evidence>
<reference evidence="2" key="1">
    <citation type="journal article" date="2019" name="Int. J. Syst. Evol. Microbiol.">
        <title>The Global Catalogue of Microorganisms (GCM) 10K type strain sequencing project: providing services to taxonomists for standard genome sequencing and annotation.</title>
        <authorList>
            <consortium name="The Broad Institute Genomics Platform"/>
            <consortium name="The Broad Institute Genome Sequencing Center for Infectious Disease"/>
            <person name="Wu L."/>
            <person name="Ma J."/>
        </authorList>
    </citation>
    <scope>NUCLEOTIDE SEQUENCE [LARGE SCALE GENOMIC DNA]</scope>
    <source>
        <strain evidence="2">JCM 15974</strain>
    </source>
</reference>
<keyword evidence="2" id="KW-1185">Reference proteome</keyword>
<accession>A0ABP3UL63</accession>
<gene>
    <name evidence="1" type="ORF">GCM10009430_48150</name>
</gene>
<name>A0ABP3UL63_9FLAO</name>
<comment type="caution">
    <text evidence="1">The sequence shown here is derived from an EMBL/GenBank/DDBJ whole genome shotgun (WGS) entry which is preliminary data.</text>
</comment>
<sequence>MINFKTSYTMKKILELNGIQKLSKAQQRSIKGAMTSITCCNPNPINGSGNRCRISFPGGSFCEPGRCTRFGGCILY</sequence>
<dbReference type="EMBL" id="BAAAGE010000008">
    <property type="protein sequence ID" value="GAA0733733.1"/>
    <property type="molecule type" value="Genomic_DNA"/>
</dbReference>
<protein>
    <recommendedName>
        <fullName evidence="3">Natural product</fullName>
    </recommendedName>
</protein>
<proteinExistence type="predicted"/>
<organism evidence="1 2">
    <name type="scientific">Aquimarina litoralis</name>
    <dbReference type="NCBI Taxonomy" id="584605"/>
    <lineage>
        <taxon>Bacteria</taxon>
        <taxon>Pseudomonadati</taxon>
        <taxon>Bacteroidota</taxon>
        <taxon>Flavobacteriia</taxon>
        <taxon>Flavobacteriales</taxon>
        <taxon>Flavobacteriaceae</taxon>
        <taxon>Aquimarina</taxon>
    </lineage>
</organism>
<evidence type="ECO:0008006" key="3">
    <source>
        <dbReference type="Google" id="ProtNLM"/>
    </source>
</evidence>
<dbReference type="Proteomes" id="UP001501758">
    <property type="component" value="Unassembled WGS sequence"/>
</dbReference>
<evidence type="ECO:0000313" key="2">
    <source>
        <dbReference type="Proteomes" id="UP001501758"/>
    </source>
</evidence>